<protein>
    <recommendedName>
        <fullName evidence="2">Thioredoxin domain-containing protein 17</fullName>
    </recommendedName>
</protein>
<evidence type="ECO:0000256" key="2">
    <source>
        <dbReference type="ARBA" id="ARBA00016949"/>
    </source>
</evidence>
<dbReference type="AlphaFoldDB" id="A0AAV2HSG4"/>
<reference evidence="4 5" key="1">
    <citation type="submission" date="2024-04" db="EMBL/GenBank/DDBJ databases">
        <authorList>
            <consortium name="Genoscope - CEA"/>
            <person name="William W."/>
        </authorList>
    </citation>
    <scope>NUCLEOTIDE SEQUENCE [LARGE SCALE GENOMIC DNA]</scope>
</reference>
<dbReference type="InterPro" id="IPR036249">
    <property type="entry name" value="Thioredoxin-like_sf"/>
</dbReference>
<dbReference type="PANTHER" id="PTHR12452">
    <property type="entry name" value="42-9-9 PROTEIN-RELATED"/>
    <property type="match status" value="1"/>
</dbReference>
<evidence type="ECO:0000259" key="3">
    <source>
        <dbReference type="Pfam" id="PF06110"/>
    </source>
</evidence>
<dbReference type="Pfam" id="PF06110">
    <property type="entry name" value="TXD17-like_Trx"/>
    <property type="match status" value="1"/>
</dbReference>
<proteinExistence type="inferred from homology"/>
<evidence type="ECO:0000313" key="4">
    <source>
        <dbReference type="EMBL" id="CAL1537048.1"/>
    </source>
</evidence>
<accession>A0AAV2HSG4</accession>
<name>A0AAV2HSG4_LYMST</name>
<keyword evidence="5" id="KW-1185">Reference proteome</keyword>
<comment type="caution">
    <text evidence="4">The sequence shown here is derived from an EMBL/GenBank/DDBJ whole genome shotgun (WGS) entry which is preliminary data.</text>
</comment>
<organism evidence="4 5">
    <name type="scientific">Lymnaea stagnalis</name>
    <name type="common">Great pond snail</name>
    <name type="synonym">Helix stagnalis</name>
    <dbReference type="NCBI Taxonomy" id="6523"/>
    <lineage>
        <taxon>Eukaryota</taxon>
        <taxon>Metazoa</taxon>
        <taxon>Spiralia</taxon>
        <taxon>Lophotrochozoa</taxon>
        <taxon>Mollusca</taxon>
        <taxon>Gastropoda</taxon>
        <taxon>Heterobranchia</taxon>
        <taxon>Euthyneura</taxon>
        <taxon>Panpulmonata</taxon>
        <taxon>Hygrophila</taxon>
        <taxon>Lymnaeoidea</taxon>
        <taxon>Lymnaeidae</taxon>
        <taxon>Lymnaea</taxon>
    </lineage>
</organism>
<dbReference type="EMBL" id="CAXITT010000247">
    <property type="protein sequence ID" value="CAL1537048.1"/>
    <property type="molecule type" value="Genomic_DNA"/>
</dbReference>
<comment type="similarity">
    <text evidence="1">Belongs to the thioredoxin family.</text>
</comment>
<sequence length="126" mass="14316">MASSRKIITVNNCAALKKELSGLNLKDSIYILFSGSPNNKGDSWCPDCVKAYPVVNKGFEKSPTKSTLIYCLVGDKLSWRDPNNEFRTDPQFFVKRVPTLLKFGSPKRLEEEKCCKDDLVEMIFEE</sequence>
<dbReference type="InterPro" id="IPR010357">
    <property type="entry name" value="TXNDC17_dom"/>
</dbReference>
<evidence type="ECO:0000256" key="1">
    <source>
        <dbReference type="ARBA" id="ARBA00008987"/>
    </source>
</evidence>
<dbReference type="PANTHER" id="PTHR12452:SF0">
    <property type="entry name" value="THIOREDOXIN DOMAIN-CONTAINING PROTEIN 17"/>
    <property type="match status" value="1"/>
</dbReference>
<dbReference type="Proteomes" id="UP001497497">
    <property type="component" value="Unassembled WGS sequence"/>
</dbReference>
<dbReference type="InterPro" id="IPR045108">
    <property type="entry name" value="TXNDC17-like"/>
</dbReference>
<feature type="domain" description="Thioredoxin" evidence="3">
    <location>
        <begin position="24"/>
        <end position="126"/>
    </location>
</feature>
<dbReference type="GO" id="GO:0005829">
    <property type="term" value="C:cytosol"/>
    <property type="evidence" value="ECO:0007669"/>
    <property type="project" value="TreeGrafter"/>
</dbReference>
<dbReference type="SUPFAM" id="SSF52833">
    <property type="entry name" value="Thioredoxin-like"/>
    <property type="match status" value="1"/>
</dbReference>
<gene>
    <name evidence="4" type="ORF">GSLYS_00010961001</name>
</gene>
<dbReference type="GO" id="GO:0047134">
    <property type="term" value="F:protein-disulfide reductase [NAD(P)H] activity"/>
    <property type="evidence" value="ECO:0007669"/>
    <property type="project" value="InterPro"/>
</dbReference>
<dbReference type="CDD" id="cd02952">
    <property type="entry name" value="TRP14_like"/>
    <property type="match status" value="1"/>
</dbReference>
<dbReference type="Gene3D" id="3.40.30.10">
    <property type="entry name" value="Glutaredoxin"/>
    <property type="match status" value="1"/>
</dbReference>
<evidence type="ECO:0000313" key="5">
    <source>
        <dbReference type="Proteomes" id="UP001497497"/>
    </source>
</evidence>